<dbReference type="SUPFAM" id="SSF54236">
    <property type="entry name" value="Ubiquitin-like"/>
    <property type="match status" value="1"/>
</dbReference>
<dbReference type="PANTHER" id="PTHR13248:SF4">
    <property type="entry name" value="ELONGIN B"/>
    <property type="match status" value="1"/>
</dbReference>
<feature type="domain" description="Ubiquitin-like" evidence="2">
    <location>
        <begin position="61"/>
        <end position="124"/>
    </location>
</feature>
<dbReference type="OMA" id="WGGREMS"/>
<comment type="caution">
    <text evidence="3">The sequence shown here is derived from an EMBL/GenBank/DDBJ whole genome shotgun (WGS) entry which is preliminary data.</text>
</comment>
<dbReference type="OrthoDB" id="7537057at2759"/>
<dbReference type="CTD" id="36339476"/>
<feature type="compositionally biased region" description="Low complexity" evidence="1">
    <location>
        <begin position="182"/>
        <end position="196"/>
    </location>
</feature>
<dbReference type="InterPro" id="IPR029071">
    <property type="entry name" value="Ubiquitin-like_domsf"/>
</dbReference>
<keyword evidence="4" id="KW-1185">Reference proteome</keyword>
<protein>
    <submittedName>
        <fullName evidence="3">Transcription elongation factor B polypeptide 2</fullName>
    </submittedName>
</protein>
<keyword evidence="3" id="KW-0648">Protein biosynthesis</keyword>
<dbReference type="KEGG" id="egl:EGR_03761"/>
<dbReference type="GO" id="GO:0006368">
    <property type="term" value="P:transcription elongation by RNA polymerase II"/>
    <property type="evidence" value="ECO:0007669"/>
    <property type="project" value="InterPro"/>
</dbReference>
<dbReference type="PANTHER" id="PTHR13248">
    <property type="entry name" value="TRANSCRIPTION ELONGATION FACTOR B POLYPEPTIDE 2"/>
    <property type="match status" value="1"/>
</dbReference>
<evidence type="ECO:0000313" key="3">
    <source>
        <dbReference type="EMBL" id="EUB61471.1"/>
    </source>
</evidence>
<evidence type="ECO:0000259" key="2">
    <source>
        <dbReference type="PROSITE" id="PS50053"/>
    </source>
</evidence>
<dbReference type="InterPro" id="IPR039049">
    <property type="entry name" value="ELOB"/>
</dbReference>
<dbReference type="EMBL" id="APAU02000020">
    <property type="protein sequence ID" value="EUB61471.1"/>
    <property type="molecule type" value="Genomic_DNA"/>
</dbReference>
<dbReference type="InterPro" id="IPR000626">
    <property type="entry name" value="Ubiquitin-like_dom"/>
</dbReference>
<keyword evidence="3" id="KW-0251">Elongation factor</keyword>
<dbReference type="GeneID" id="36339476"/>
<feature type="region of interest" description="Disordered" evidence="1">
    <location>
        <begin position="167"/>
        <end position="204"/>
    </location>
</feature>
<accession>W6UK15</accession>
<dbReference type="GO" id="GO:0030891">
    <property type="term" value="C:VCB complex"/>
    <property type="evidence" value="ECO:0007669"/>
    <property type="project" value="InterPro"/>
</dbReference>
<dbReference type="Proteomes" id="UP000019149">
    <property type="component" value="Unassembled WGS sequence"/>
</dbReference>
<dbReference type="Gene3D" id="3.10.20.90">
    <property type="entry name" value="Phosphatidylinositol 3-kinase Catalytic Subunit, Chain A, domain 1"/>
    <property type="match status" value="1"/>
</dbReference>
<dbReference type="RefSeq" id="XP_024352667.1">
    <property type="nucleotide sequence ID" value="XM_024493010.1"/>
</dbReference>
<sequence>MARRGCLAFCVVGGRGGVWGRFCLSVGSLVGSYAWGGREMSGSTRACGWRSSSMIAFEAVKDIFLAVRRKKTTIFLSLKENAEVLEVKQMIEGILKVPPEDQVLLYGSTAMYDHKSLSYYGLTDLTARAHNPAVLGLCLRDSESGQFEPLDITPYSKPPELPEVMRCQENQPPRNASAAGVSATNATTPAASANQAETAAVSRP</sequence>
<dbReference type="Pfam" id="PF00240">
    <property type="entry name" value="ubiquitin"/>
    <property type="match status" value="1"/>
</dbReference>
<dbReference type="STRING" id="6210.W6UK15"/>
<evidence type="ECO:0000256" key="1">
    <source>
        <dbReference type="SAM" id="MobiDB-lite"/>
    </source>
</evidence>
<dbReference type="GO" id="GO:0070449">
    <property type="term" value="C:elongin complex"/>
    <property type="evidence" value="ECO:0007669"/>
    <property type="project" value="InterPro"/>
</dbReference>
<dbReference type="SMART" id="SM00213">
    <property type="entry name" value="UBQ"/>
    <property type="match status" value="1"/>
</dbReference>
<dbReference type="PROSITE" id="PS50053">
    <property type="entry name" value="UBIQUITIN_2"/>
    <property type="match status" value="1"/>
</dbReference>
<reference evidence="3 4" key="1">
    <citation type="journal article" date="2013" name="Nat. Genet.">
        <title>The genome of the hydatid tapeworm Echinococcus granulosus.</title>
        <authorList>
            <person name="Zheng H."/>
            <person name="Zhang W."/>
            <person name="Zhang L."/>
            <person name="Zhang Z."/>
            <person name="Li J."/>
            <person name="Lu G."/>
            <person name="Zhu Y."/>
            <person name="Wang Y."/>
            <person name="Huang Y."/>
            <person name="Liu J."/>
            <person name="Kang H."/>
            <person name="Chen J."/>
            <person name="Wang L."/>
            <person name="Chen A."/>
            <person name="Yu S."/>
            <person name="Gao Z."/>
            <person name="Jin L."/>
            <person name="Gu W."/>
            <person name="Wang Z."/>
            <person name="Zhao L."/>
            <person name="Shi B."/>
            <person name="Wen H."/>
            <person name="Lin R."/>
            <person name="Jones M.K."/>
            <person name="Brejova B."/>
            <person name="Vinar T."/>
            <person name="Zhao G."/>
            <person name="McManus D.P."/>
            <person name="Chen Z."/>
            <person name="Zhou Y."/>
            <person name="Wang S."/>
        </authorList>
    </citation>
    <scope>NUCLEOTIDE SEQUENCE [LARGE SCALE GENOMIC DNA]</scope>
</reference>
<gene>
    <name evidence="3" type="ORF">EGR_03761</name>
</gene>
<dbReference type="AlphaFoldDB" id="W6UK15"/>
<evidence type="ECO:0000313" key="4">
    <source>
        <dbReference type="Proteomes" id="UP000019149"/>
    </source>
</evidence>
<proteinExistence type="predicted"/>
<organism evidence="3 4">
    <name type="scientific">Echinococcus granulosus</name>
    <name type="common">Hydatid tapeworm</name>
    <dbReference type="NCBI Taxonomy" id="6210"/>
    <lineage>
        <taxon>Eukaryota</taxon>
        <taxon>Metazoa</taxon>
        <taxon>Spiralia</taxon>
        <taxon>Lophotrochozoa</taxon>
        <taxon>Platyhelminthes</taxon>
        <taxon>Cestoda</taxon>
        <taxon>Eucestoda</taxon>
        <taxon>Cyclophyllidea</taxon>
        <taxon>Taeniidae</taxon>
        <taxon>Echinococcus</taxon>
        <taxon>Echinococcus granulosus group</taxon>
    </lineage>
</organism>
<name>W6UK15_ECHGR</name>
<dbReference type="GO" id="GO:0003746">
    <property type="term" value="F:translation elongation factor activity"/>
    <property type="evidence" value="ECO:0007669"/>
    <property type="project" value="UniProtKB-KW"/>
</dbReference>